<feature type="compositionally biased region" description="Basic and acidic residues" evidence="1">
    <location>
        <begin position="771"/>
        <end position="786"/>
    </location>
</feature>
<feature type="region of interest" description="Disordered" evidence="1">
    <location>
        <begin position="363"/>
        <end position="411"/>
    </location>
</feature>
<dbReference type="AlphaFoldDB" id="A0A2H4SUB2"/>
<feature type="region of interest" description="Disordered" evidence="1">
    <location>
        <begin position="82"/>
        <end position="141"/>
    </location>
</feature>
<feature type="compositionally biased region" description="Polar residues" evidence="1">
    <location>
        <begin position="1248"/>
        <end position="1258"/>
    </location>
</feature>
<evidence type="ECO:0000313" key="3">
    <source>
        <dbReference type="Proteomes" id="UP000323067"/>
    </source>
</evidence>
<accession>A0A2H4SUB2</accession>
<feature type="region of interest" description="Disordered" evidence="1">
    <location>
        <begin position="175"/>
        <end position="231"/>
    </location>
</feature>
<feature type="compositionally biased region" description="Low complexity" evidence="1">
    <location>
        <begin position="1127"/>
        <end position="1138"/>
    </location>
</feature>
<dbReference type="GO" id="GO:0005096">
    <property type="term" value="F:GTPase activator activity"/>
    <property type="evidence" value="ECO:0007669"/>
    <property type="project" value="InterPro"/>
</dbReference>
<feature type="region of interest" description="Disordered" evidence="1">
    <location>
        <begin position="639"/>
        <end position="689"/>
    </location>
</feature>
<feature type="compositionally biased region" description="Low complexity" evidence="1">
    <location>
        <begin position="567"/>
        <end position="581"/>
    </location>
</feature>
<dbReference type="Pfam" id="PF20162">
    <property type="entry name" value="Etd1"/>
    <property type="match status" value="1"/>
</dbReference>
<feature type="compositionally biased region" description="Polar residues" evidence="1">
    <location>
        <begin position="56"/>
        <end position="68"/>
    </location>
</feature>
<dbReference type="Proteomes" id="UP000323067">
    <property type="component" value="Chromosome ii"/>
</dbReference>
<feature type="compositionally biased region" description="Polar residues" evidence="1">
    <location>
        <begin position="99"/>
        <end position="141"/>
    </location>
</feature>
<feature type="region of interest" description="Disordered" evidence="1">
    <location>
        <begin position="712"/>
        <end position="794"/>
    </location>
</feature>
<organism evidence="2 3">
    <name type="scientific">Cordyceps militaris</name>
    <name type="common">Caterpillar fungus</name>
    <name type="synonym">Clavaria militaris</name>
    <dbReference type="NCBI Taxonomy" id="73501"/>
    <lineage>
        <taxon>Eukaryota</taxon>
        <taxon>Fungi</taxon>
        <taxon>Dikarya</taxon>
        <taxon>Ascomycota</taxon>
        <taxon>Pezizomycotina</taxon>
        <taxon>Sordariomycetes</taxon>
        <taxon>Hypocreomycetidae</taxon>
        <taxon>Hypocreales</taxon>
        <taxon>Cordycipitaceae</taxon>
        <taxon>Cordyceps</taxon>
    </lineage>
</organism>
<feature type="region of interest" description="Disordered" evidence="1">
    <location>
        <begin position="424"/>
        <end position="457"/>
    </location>
</feature>
<dbReference type="OrthoDB" id="5346713at2759"/>
<feature type="compositionally biased region" description="Polar residues" evidence="1">
    <location>
        <begin position="755"/>
        <end position="768"/>
    </location>
</feature>
<dbReference type="EMBL" id="CP023327">
    <property type="protein sequence ID" value="ATY66695.1"/>
    <property type="molecule type" value="Genomic_DNA"/>
</dbReference>
<feature type="compositionally biased region" description="Basic and acidic residues" evidence="1">
    <location>
        <begin position="879"/>
        <end position="889"/>
    </location>
</feature>
<dbReference type="VEuPathDB" id="FungiDB:A9K55_000785"/>
<dbReference type="VEuPathDB" id="FungiDB:CCM_04048"/>
<reference evidence="2 3" key="1">
    <citation type="journal article" date="2017" name="BMC Genomics">
        <title>Chromosome level assembly and secondary metabolite potential of the parasitic fungus Cordyceps militaris.</title>
        <authorList>
            <person name="Kramer G.J."/>
            <person name="Nodwell J.R."/>
        </authorList>
    </citation>
    <scope>NUCLEOTIDE SEQUENCE [LARGE SCALE GENOMIC DNA]</scope>
    <source>
        <strain evidence="2 3">ATCC 34164</strain>
    </source>
</reference>
<proteinExistence type="predicted"/>
<feature type="compositionally biased region" description="Low complexity" evidence="1">
    <location>
        <begin position="82"/>
        <end position="97"/>
    </location>
</feature>
<feature type="compositionally biased region" description="Low complexity" evidence="1">
    <location>
        <begin position="530"/>
        <end position="540"/>
    </location>
</feature>
<dbReference type="InterPro" id="IPR045342">
    <property type="entry name" value="Etd1"/>
</dbReference>
<evidence type="ECO:0000313" key="2">
    <source>
        <dbReference type="EMBL" id="ATY66695.1"/>
    </source>
</evidence>
<feature type="compositionally biased region" description="Low complexity" evidence="1">
    <location>
        <begin position="641"/>
        <end position="657"/>
    </location>
</feature>
<feature type="compositionally biased region" description="Acidic residues" evidence="1">
    <location>
        <begin position="365"/>
        <end position="374"/>
    </location>
</feature>
<sequence>MQTVPSLVGTGTAIAAAASGLVFGHLADSDRPAGRRVLHKRNASLEPSPTRHDRLTTSSVPRPATSQPLEPIAMASDDLNHLTLPRPASRSRPPLSRYQRPQSSQFPQRHPSTTNNTTLGNDAQAATLTQVDSRRNSLSSNGSWMRRFSFRAPSQHGSSPRSSMVLDRQSVALSHTSTAPILRPKTAAPNLPPNKLVKRCPSTHQDDSHTVSRSRSKGHLPTLRRPATSHQRTATLEQLRLNAQENQGPLLSGESKYSFEQRPSIESACTGSNTTASQALSEDTHWSSFFHSRRTNLAVDGRPSTGTPRSRANTVRRISAKAISACHNTVHLVKPKMLSPASLPSLRRGPSIYLAEAAEIVPEQAEQEEQEEQEEQKQQRRAATQLSGTMPTRTGSGPDDISERPSSSMRMRRSLSTSFATVTGHLVSKTSGSIRRPKRGERQPVSGIDSVGRRHASAPISGSLGVLAGVGHDTTSLEPPMSSLKRASPATLPRMASALAAIDAPLKPLQAQQSQQPQQHPQRRQHSNSRRSSPQHPLYGASSSAVLATTTTASIAAAAGGAATATATAAPPTTPSSTTTSPFHASQSRNLSSPLTPPPQRARNFQIDNSLPRPLSPAPAFGPAGGVAVVATTVNSVRPLQPSTSSTASSAMPTSQQRSPYYEASPQMEAFDSDGRGFTSGDDDDTDFKSDTLYDSLRTVASSRARAVDTPLESVYDESPPSTASNGKSRRLSIHAMLDKAWDGDDRITEEDEASQTPVRAPSTTKVKPSTRHDTRHGPSTEDLRLAENPIHSSFPSRDFARMSLEDDFDDDWARYEDEADSHISPLSAPSKSSLNAKGMNPNVRLALANMTNGSDTDENPHATERPLSNIFDWSEPSTQDKNDAERRSGRPQTASGKQAADPRGGRSANRRGPAPAHVRSQSVPVVHDVADESKSTAAKYGTWGLSTKTVSEDWDEDFEFGSVAGNDGREDDSMFAVPESIRASQPSVKAHSGQIRELSLLVNDLKRLCRHGREMGLLEGSQKAFWKEAEGVIALASPDDETMDDDVESNPSVDLDAFDGKAKQTDLRPRTPPTDPQYYLASPKLDPSISKTAVMRERHSPRRRSVFSPDDDIFGGAESSADKKASPSPKKTSQKAPKTPERLADVNGVVRTVMEAMQHRSDSDAIPDTGKPSRKVQFDTNSLRALVKRSGELRDTLSDIIRRTDQLIQSPARPLRHDRDRGPDSSPAFTRVFDDPGSSPPRRVTRSRANTSLKQTTSPDSSPPPQLERRFPLMTVR</sequence>
<feature type="region of interest" description="Disordered" evidence="1">
    <location>
        <begin position="1038"/>
        <end position="1178"/>
    </location>
</feature>
<feature type="region of interest" description="Disordered" evidence="1">
    <location>
        <begin position="40"/>
        <end position="70"/>
    </location>
</feature>
<gene>
    <name evidence="2" type="ORF">A9K55_000785</name>
</gene>
<feature type="region of interest" description="Disordered" evidence="1">
    <location>
        <begin position="567"/>
        <end position="619"/>
    </location>
</feature>
<feature type="compositionally biased region" description="Polar residues" evidence="1">
    <location>
        <begin position="386"/>
        <end position="395"/>
    </location>
</feature>
<feature type="region of interest" description="Disordered" evidence="1">
    <location>
        <begin position="851"/>
        <end position="924"/>
    </location>
</feature>
<feature type="compositionally biased region" description="Polar residues" evidence="1">
    <location>
        <begin position="582"/>
        <end position="594"/>
    </location>
</feature>
<feature type="compositionally biased region" description="Basic and acidic residues" evidence="1">
    <location>
        <begin position="1059"/>
        <end position="1070"/>
    </location>
</feature>
<feature type="compositionally biased region" description="Acidic residues" evidence="1">
    <location>
        <begin position="1039"/>
        <end position="1049"/>
    </location>
</feature>
<protein>
    <submittedName>
        <fullName evidence="2">Uncharacterized protein</fullName>
    </submittedName>
</protein>
<name>A0A2H4SUB2_CORMI</name>
<evidence type="ECO:0000256" key="1">
    <source>
        <dbReference type="SAM" id="MobiDB-lite"/>
    </source>
</evidence>
<feature type="compositionally biased region" description="Basic and acidic residues" evidence="1">
    <location>
        <begin position="737"/>
        <end position="747"/>
    </location>
</feature>
<feature type="region of interest" description="Disordered" evidence="1">
    <location>
        <begin position="1209"/>
        <end position="1278"/>
    </location>
</feature>
<dbReference type="GO" id="GO:1902412">
    <property type="term" value="P:regulation of mitotic cytokinesis"/>
    <property type="evidence" value="ECO:0007669"/>
    <property type="project" value="InterPro"/>
</dbReference>
<feature type="region of interest" description="Disordered" evidence="1">
    <location>
        <begin position="508"/>
        <end position="540"/>
    </location>
</feature>